<dbReference type="EMBL" id="JADEVV010000019">
    <property type="protein sequence ID" value="MBE9253821.1"/>
    <property type="molecule type" value="Genomic_DNA"/>
</dbReference>
<accession>A0ABR9VUB7</accession>
<dbReference type="Proteomes" id="UP000658720">
    <property type="component" value="Unassembled WGS sequence"/>
</dbReference>
<reference evidence="2 3" key="1">
    <citation type="submission" date="2020-10" db="EMBL/GenBank/DDBJ databases">
        <authorList>
            <person name="Castelo-Branco R."/>
            <person name="Eusebio N."/>
            <person name="Adriana R."/>
            <person name="Vieira A."/>
            <person name="Brugerolle De Fraissinette N."/>
            <person name="Rezende De Castro R."/>
            <person name="Schneider M.P."/>
            <person name="Vasconcelos V."/>
            <person name="Leao P.N."/>
        </authorList>
    </citation>
    <scope>NUCLEOTIDE SEQUENCE [LARGE SCALE GENOMIC DNA]</scope>
    <source>
        <strain evidence="2 3">LEGE 00031</strain>
    </source>
</reference>
<name>A0ABR9VUB7_9SYNC</name>
<organism evidence="2 3">
    <name type="scientific">Synechocystis salina LEGE 00031</name>
    <dbReference type="NCBI Taxonomy" id="1828736"/>
    <lineage>
        <taxon>Bacteria</taxon>
        <taxon>Bacillati</taxon>
        <taxon>Cyanobacteriota</taxon>
        <taxon>Cyanophyceae</taxon>
        <taxon>Synechococcales</taxon>
        <taxon>Merismopediaceae</taxon>
        <taxon>Synechocystis</taxon>
    </lineage>
</organism>
<gene>
    <name evidence="2" type="ORF">IQ217_08160</name>
</gene>
<evidence type="ECO:0000313" key="2">
    <source>
        <dbReference type="EMBL" id="MBE9253821.1"/>
    </source>
</evidence>
<dbReference type="SUPFAM" id="SSF88723">
    <property type="entry name" value="PIN domain-like"/>
    <property type="match status" value="1"/>
</dbReference>
<dbReference type="PANTHER" id="PTHR34610:SF3">
    <property type="entry name" value="SSL7007 PROTEIN"/>
    <property type="match status" value="1"/>
</dbReference>
<dbReference type="InterPro" id="IPR002716">
    <property type="entry name" value="PIN_dom"/>
</dbReference>
<dbReference type="Pfam" id="PF13470">
    <property type="entry name" value="PIN_3"/>
    <property type="match status" value="1"/>
</dbReference>
<keyword evidence="3" id="KW-1185">Reference proteome</keyword>
<protein>
    <submittedName>
        <fullName evidence="2">Toxin-antitoxin system toxin component, PIN family</fullName>
    </submittedName>
</protein>
<dbReference type="InterPro" id="IPR002850">
    <property type="entry name" value="PIN_toxin-like"/>
</dbReference>
<sequence length="140" mass="15859">MNNRIVIDTSVFVSALIGADGPSRKLIRYCLLGRYQPLIGNALFAEYEAVMGRKEIIDQCVLSQTEVVSLLEALMSVCEWINIYYLWRPNLRDEGDNHLIELAISGNAHYIATNNVKDFQGTELIFPHLSILKPEHLLRG</sequence>
<evidence type="ECO:0000259" key="1">
    <source>
        <dbReference type="Pfam" id="PF13470"/>
    </source>
</evidence>
<comment type="caution">
    <text evidence="2">The sequence shown here is derived from an EMBL/GenBank/DDBJ whole genome shotgun (WGS) entry which is preliminary data.</text>
</comment>
<evidence type="ECO:0000313" key="3">
    <source>
        <dbReference type="Proteomes" id="UP000658720"/>
    </source>
</evidence>
<feature type="domain" description="PIN" evidence="1">
    <location>
        <begin position="4"/>
        <end position="117"/>
    </location>
</feature>
<dbReference type="RefSeq" id="WP_190599852.1">
    <property type="nucleotide sequence ID" value="NZ_JADEVV010000019.1"/>
</dbReference>
<dbReference type="InterPro" id="IPR029060">
    <property type="entry name" value="PIN-like_dom_sf"/>
</dbReference>
<proteinExistence type="predicted"/>
<dbReference type="PANTHER" id="PTHR34610">
    <property type="entry name" value="SSL7007 PROTEIN"/>
    <property type="match status" value="1"/>
</dbReference>
<dbReference type="NCBIfam" id="TIGR00305">
    <property type="entry name" value="putative toxin-antitoxin system toxin component, PIN family"/>
    <property type="match status" value="1"/>
</dbReference>